<dbReference type="Proteomes" id="UP000298579">
    <property type="component" value="Plasmid pAtCFBP5877a"/>
</dbReference>
<dbReference type="AlphaFoldDB" id="A0AAE6EIA5"/>
<organism evidence="1 2">
    <name type="scientific">Agrobacterium tumefaciens</name>
    <dbReference type="NCBI Taxonomy" id="358"/>
    <lineage>
        <taxon>Bacteria</taxon>
        <taxon>Pseudomonadati</taxon>
        <taxon>Pseudomonadota</taxon>
        <taxon>Alphaproteobacteria</taxon>
        <taxon>Hyphomicrobiales</taxon>
        <taxon>Rhizobiaceae</taxon>
        <taxon>Rhizobium/Agrobacterium group</taxon>
        <taxon>Agrobacterium</taxon>
        <taxon>Agrobacterium tumefaciens complex</taxon>
    </lineage>
</organism>
<dbReference type="Gene3D" id="3.40.50.2300">
    <property type="match status" value="1"/>
</dbReference>
<proteinExistence type="predicted"/>
<accession>A0AAE6EIA5</accession>
<evidence type="ECO:0000313" key="1">
    <source>
        <dbReference type="EMBL" id="QCL82445.1"/>
    </source>
</evidence>
<reference evidence="1 2" key="1">
    <citation type="submission" date="2019-04" db="EMBL/GenBank/DDBJ databases">
        <title>Complete genome sequence of Agrobacterium tumefaciens CFBP5877.</title>
        <authorList>
            <person name="Huang Y.-Y."/>
            <person name="Chiang H.-Y."/>
            <person name="Chou L."/>
            <person name="Lai E.-M."/>
            <person name="Kuo C.-H."/>
        </authorList>
    </citation>
    <scope>NUCLEOTIDE SEQUENCE [LARGE SCALE GENOMIC DNA]</scope>
    <source>
        <strain evidence="1 2">CFBP5877</strain>
        <plasmid evidence="2">patcfbp5877a</plasmid>
    </source>
</reference>
<geneLocation type="plasmid" evidence="2">
    <name>patcfbp5877a</name>
</geneLocation>
<sequence length="121" mass="13103">MLRVFRGKRLMVVEQRALLTARCRVQIVAAGATVVGPFSSVRQVLQTLEDGGVDAAIIDAEVDEETMMHLAMLLDAMKVPFVFASVQRADSAGYVLSDDSTQLRKIADALFGRPGPSSTLH</sequence>
<name>A0AAE6EIA5_AGRTU</name>
<evidence type="ECO:0000313" key="2">
    <source>
        <dbReference type="Proteomes" id="UP000298579"/>
    </source>
</evidence>
<keyword evidence="1" id="KW-0614">Plasmid</keyword>
<protein>
    <submittedName>
        <fullName evidence="1">Uncharacterized protein</fullName>
    </submittedName>
</protein>
<dbReference type="EMBL" id="CP039899">
    <property type="protein sequence ID" value="QCL82445.1"/>
    <property type="molecule type" value="Genomic_DNA"/>
</dbReference>
<gene>
    <name evidence="1" type="ORF">CFBP5877_25305</name>
</gene>